<name>A0A3G4ZY24_9VIRU</name>
<protein>
    <submittedName>
        <fullName evidence="1">Uncharacterized protein</fullName>
    </submittedName>
</protein>
<gene>
    <name evidence="1" type="ORF">Faunusvirus57_4</name>
</gene>
<organism evidence="1">
    <name type="scientific">Faunusvirus sp</name>
    <dbReference type="NCBI Taxonomy" id="2487766"/>
    <lineage>
        <taxon>Viruses</taxon>
        <taxon>Varidnaviria</taxon>
        <taxon>Bamfordvirae</taxon>
        <taxon>Nucleocytoviricota</taxon>
        <taxon>Megaviricetes</taxon>
        <taxon>Imitervirales</taxon>
        <taxon>Mimiviridae</taxon>
    </lineage>
</organism>
<evidence type="ECO:0000313" key="1">
    <source>
        <dbReference type="EMBL" id="AYV79816.1"/>
    </source>
</evidence>
<accession>A0A3G4ZY24</accession>
<proteinExistence type="predicted"/>
<reference evidence="1" key="1">
    <citation type="submission" date="2018-10" db="EMBL/GenBank/DDBJ databases">
        <title>Hidden diversity of soil giant viruses.</title>
        <authorList>
            <person name="Schulz F."/>
            <person name="Alteio L."/>
            <person name="Goudeau D."/>
            <person name="Ryan E.M."/>
            <person name="Malmstrom R.R."/>
            <person name="Blanchard J."/>
            <person name="Woyke T."/>
        </authorList>
    </citation>
    <scope>NUCLEOTIDE SEQUENCE</scope>
    <source>
        <strain evidence="1">FNV1</strain>
    </source>
</reference>
<sequence>MGNTKSRKQINPKDEIKISNYCRQCDPCLHDVTIGSRTTMMSGPDIYELLVKKRQPIPEHFMEYKAYYKRECHCMC</sequence>
<dbReference type="EMBL" id="MK072188">
    <property type="protein sequence ID" value="AYV79816.1"/>
    <property type="molecule type" value="Genomic_DNA"/>
</dbReference>